<reference evidence="2 3" key="1">
    <citation type="submission" date="2015-07" db="EMBL/GenBank/DDBJ databases">
        <title>Comparative genomics of the Sigatoka disease complex on banana suggests a link between parallel evolutionary changes in Pseudocercospora fijiensis and Pseudocercospora eumusae and increased virulence on the banana host.</title>
        <authorList>
            <person name="Chang T.-C."/>
            <person name="Salvucci A."/>
            <person name="Crous P.W."/>
            <person name="Stergiopoulos I."/>
        </authorList>
    </citation>
    <scope>NUCLEOTIDE SEQUENCE [LARGE SCALE GENOMIC DNA]</scope>
    <source>
        <strain evidence="2 3">CBS 116634</strain>
    </source>
</reference>
<feature type="region of interest" description="Disordered" evidence="1">
    <location>
        <begin position="318"/>
        <end position="353"/>
    </location>
</feature>
<evidence type="ECO:0000313" key="2">
    <source>
        <dbReference type="EMBL" id="KXT13256.1"/>
    </source>
</evidence>
<proteinExistence type="predicted"/>
<dbReference type="EMBL" id="LFZO01000123">
    <property type="protein sequence ID" value="KXT13256.1"/>
    <property type="molecule type" value="Genomic_DNA"/>
</dbReference>
<dbReference type="Proteomes" id="UP000073492">
    <property type="component" value="Unassembled WGS sequence"/>
</dbReference>
<keyword evidence="3" id="KW-1185">Reference proteome</keyword>
<feature type="compositionally biased region" description="Polar residues" evidence="1">
    <location>
        <begin position="822"/>
        <end position="834"/>
    </location>
</feature>
<feature type="compositionally biased region" description="Basic and acidic residues" evidence="1">
    <location>
        <begin position="237"/>
        <end position="250"/>
    </location>
</feature>
<protein>
    <submittedName>
        <fullName evidence="2">Uncharacterized protein</fullName>
    </submittedName>
</protein>
<feature type="region of interest" description="Disordered" evidence="1">
    <location>
        <begin position="1"/>
        <end position="82"/>
    </location>
</feature>
<sequence>MKRMKDSDDYITARGANPRTGLISPSVGTRTPCTPDSPGEALKRYSVKQNSPTPAQKERPALGRANEGRKISSASARHRNGRETALQQDHMLGAFPRTQLSDPVKQCQPEAAPSPELRDDQFVVNMPSAREPQPFSYPGYTAEQIDALEHYRRKARRVSSDGYDRRLFHRQSSCKAYADCTCEDQHSTDNTTPLHTRQFIPYNNDDYYQDRTYEDVEPPIIMIRKRANAKPTRITHHNADEAIRVPDNDHKSKKSLMPPSMPKTSPTRDHQYNPSSSEGSLPKHSATLGVNREILQNLKSSTDLAPRSIMPVANVRTGSLAGDQYDPDDKNNVALPSRQPPESSSTTSLISRLPKTPASRIRKVYGIMAAVKTFIFARRLRVIKADVREMRHIEKDIHRSCRLLIRVLSDCKDASRFCIYADEAEELRSLGEKALQYAANCLQTRYSKAPPLLRKSERYGATLKGHRWRTPGHTLRRLDLRDSGSLRQSILEIVLDGLWAHEVLTDGMLDGTDTGGEALIRTATDDQGADDVDKQHLDDDGQDREEPDDEAIEYEELEDEEPEDEELEELIDEVAGDENTDKIDTDDEVLHDGCTEDDNGDDKDLDFVDLPDCTDFFNLANKAFLLCFGDQVSIGPDDLTSCDGFETDPQHTYLDTGINVASHQDIHNRPWQCKMFKMSLHVLLALAHSHSSWFDNQPVYIWNQSITVQRSNNTYRFLDNTGCEELNFEPRINPPVVLLTSLEKAFWQRQHNALAPNYNVDSTRSYTLQSRALLDIVRISIQARNPKKPSYEYPFHTTKMFNTACQALRRIKSNSEEYFSTDENPLRNQAFNPESESRPFPGRDQSMQRQWAILNSLDHLYRCQARDPNRLIWAELVFEYSAGAGLTILPHQGSRGSSVTCGPEERVDLPALDRRQLWREEMLTYTHFALVGVAQLLVGKFEGRSLRLWTGEEIPKTREQEMVKWVGFLDHPDGYQARLIPGVVCGR</sequence>
<accession>A0A139IFB4</accession>
<dbReference type="AlphaFoldDB" id="A0A139IFB4"/>
<feature type="compositionally biased region" description="Polar residues" evidence="1">
    <location>
        <begin position="340"/>
        <end position="350"/>
    </location>
</feature>
<comment type="caution">
    <text evidence="2">The sequence shown here is derived from an EMBL/GenBank/DDBJ whole genome shotgun (WGS) entry which is preliminary data.</text>
</comment>
<feature type="region of interest" description="Disordered" evidence="1">
    <location>
        <begin position="232"/>
        <end position="284"/>
    </location>
</feature>
<feature type="region of interest" description="Disordered" evidence="1">
    <location>
        <begin position="523"/>
        <end position="550"/>
    </location>
</feature>
<organism evidence="2 3">
    <name type="scientific">Pseudocercospora musae</name>
    <dbReference type="NCBI Taxonomy" id="113226"/>
    <lineage>
        <taxon>Eukaryota</taxon>
        <taxon>Fungi</taxon>
        <taxon>Dikarya</taxon>
        <taxon>Ascomycota</taxon>
        <taxon>Pezizomycotina</taxon>
        <taxon>Dothideomycetes</taxon>
        <taxon>Dothideomycetidae</taxon>
        <taxon>Mycosphaerellales</taxon>
        <taxon>Mycosphaerellaceae</taxon>
        <taxon>Pseudocercospora</taxon>
    </lineage>
</organism>
<feature type="region of interest" description="Disordered" evidence="1">
    <location>
        <begin position="822"/>
        <end position="843"/>
    </location>
</feature>
<feature type="compositionally biased region" description="Basic and acidic residues" evidence="1">
    <location>
        <begin position="56"/>
        <end position="70"/>
    </location>
</feature>
<dbReference type="OrthoDB" id="5415055at2759"/>
<name>A0A139IFB4_9PEZI</name>
<evidence type="ECO:0000256" key="1">
    <source>
        <dbReference type="SAM" id="MobiDB-lite"/>
    </source>
</evidence>
<evidence type="ECO:0000313" key="3">
    <source>
        <dbReference type="Proteomes" id="UP000073492"/>
    </source>
</evidence>
<gene>
    <name evidence="2" type="ORF">AC579_2482</name>
</gene>
<feature type="compositionally biased region" description="Acidic residues" evidence="1">
    <location>
        <begin position="540"/>
        <end position="550"/>
    </location>
</feature>